<name>A0A7U2F5Z3_PHANO</name>
<reference evidence="2" key="1">
    <citation type="journal article" date="2021" name="BMC Genomics">
        <title>Chromosome-level genome assembly and manually-curated proteome of model necrotroph Parastagonospora nodorum Sn15 reveals a genome-wide trove of candidate effector homologs, and redundancy of virulence-related functions within an accessory chromosome.</title>
        <authorList>
            <person name="Bertazzoni S."/>
            <person name="Jones D.A.B."/>
            <person name="Phan H.T."/>
            <person name="Tan K.-C."/>
            <person name="Hane J.K."/>
        </authorList>
    </citation>
    <scope>NUCLEOTIDE SEQUENCE [LARGE SCALE GENOMIC DNA]</scope>
    <source>
        <strain evidence="2">SN15 / ATCC MYA-4574 / FGSC 10173)</strain>
    </source>
</reference>
<organism evidence="1 2">
    <name type="scientific">Phaeosphaeria nodorum (strain SN15 / ATCC MYA-4574 / FGSC 10173)</name>
    <name type="common">Glume blotch fungus</name>
    <name type="synonym">Parastagonospora nodorum</name>
    <dbReference type="NCBI Taxonomy" id="321614"/>
    <lineage>
        <taxon>Eukaryota</taxon>
        <taxon>Fungi</taxon>
        <taxon>Dikarya</taxon>
        <taxon>Ascomycota</taxon>
        <taxon>Pezizomycotina</taxon>
        <taxon>Dothideomycetes</taxon>
        <taxon>Pleosporomycetidae</taxon>
        <taxon>Pleosporales</taxon>
        <taxon>Pleosporineae</taxon>
        <taxon>Phaeosphaeriaceae</taxon>
        <taxon>Parastagonospora</taxon>
    </lineage>
</organism>
<gene>
    <name evidence="1" type="ORF">JI435_065970</name>
</gene>
<proteinExistence type="predicted"/>
<dbReference type="AlphaFoldDB" id="A0A7U2F5Z3"/>
<dbReference type="EMBL" id="CP069031">
    <property type="protein sequence ID" value="QRC99266.1"/>
    <property type="molecule type" value="Genomic_DNA"/>
</dbReference>
<dbReference type="Proteomes" id="UP000663193">
    <property type="component" value="Chromosome 9"/>
</dbReference>
<keyword evidence="2" id="KW-1185">Reference proteome</keyword>
<protein>
    <submittedName>
        <fullName evidence="1">Uncharacterized protein</fullName>
    </submittedName>
</protein>
<sequence length="134" mass="15475">MCHELAHSWYQPESHGDWFVRKWAELRLELEQYLGGNIRVRNLRGLSNYDARFAALAKEESKTVPKQPDQESIGAIENWKKAVADKWRPLIAEKAADKEVTAVRWDFEFSTSGPSDNNKIVEIVKTAREMCIVQ</sequence>
<evidence type="ECO:0000313" key="2">
    <source>
        <dbReference type="Proteomes" id="UP000663193"/>
    </source>
</evidence>
<evidence type="ECO:0000313" key="1">
    <source>
        <dbReference type="EMBL" id="QRC99266.1"/>
    </source>
</evidence>
<accession>A0A7U2F5Z3</accession>
<dbReference type="VEuPathDB" id="FungiDB:JI435_065970"/>